<comment type="caution">
    <text evidence="2">The sequence shown here is derived from an EMBL/GenBank/DDBJ whole genome shotgun (WGS) entry which is preliminary data.</text>
</comment>
<evidence type="ECO:0000313" key="2">
    <source>
        <dbReference type="EMBL" id="RST62572.1"/>
    </source>
</evidence>
<name>A0A3R9XRZ3_9RICK</name>
<accession>A0A3R9XRZ3</accession>
<organism evidence="2 3">
    <name type="scientific">Candidatus Aquarickettsia rohweri</name>
    <dbReference type="NCBI Taxonomy" id="2602574"/>
    <lineage>
        <taxon>Bacteria</taxon>
        <taxon>Pseudomonadati</taxon>
        <taxon>Pseudomonadota</taxon>
        <taxon>Alphaproteobacteria</taxon>
        <taxon>Rickettsiales</taxon>
        <taxon>Candidatus Midichloriaceae</taxon>
        <taxon>Candidatus Aquarickettsia</taxon>
    </lineage>
</organism>
<dbReference type="AlphaFoldDB" id="A0A3R9XRZ3"/>
<dbReference type="GO" id="GO:0051287">
    <property type="term" value="F:NAD binding"/>
    <property type="evidence" value="ECO:0007669"/>
    <property type="project" value="InterPro"/>
</dbReference>
<evidence type="ECO:0000259" key="1">
    <source>
        <dbReference type="Pfam" id="PF03949"/>
    </source>
</evidence>
<dbReference type="PANTHER" id="PTHR23406:SF90">
    <property type="entry name" value="MALIC ENZYME-RELATED"/>
    <property type="match status" value="1"/>
</dbReference>
<gene>
    <name evidence="2" type="ORF">EIC27_06140</name>
</gene>
<dbReference type="GO" id="GO:0006108">
    <property type="term" value="P:malate metabolic process"/>
    <property type="evidence" value="ECO:0007669"/>
    <property type="project" value="TreeGrafter"/>
</dbReference>
<dbReference type="InterPro" id="IPR012302">
    <property type="entry name" value="Malic_NAD-bd"/>
</dbReference>
<keyword evidence="3" id="KW-1185">Reference proteome</keyword>
<dbReference type="Gene3D" id="3.40.50.720">
    <property type="entry name" value="NAD(P)-binding Rossmann-like Domain"/>
    <property type="match status" value="1"/>
</dbReference>
<dbReference type="PANTHER" id="PTHR23406">
    <property type="entry name" value="MALIC ENZYME-RELATED"/>
    <property type="match status" value="1"/>
</dbReference>
<reference evidence="3" key="1">
    <citation type="submission" date="2018-11" db="EMBL/GenBank/DDBJ databases">
        <title>Phylogenetic, genomic, and biogeographic characterization of a novel and ubiquitous marine invertebrate-associated Rickettsiales parasite, Candidatus Marinoinvertebrata rohwerii, gen. nov., sp. nov.</title>
        <authorList>
            <person name="Klinges J.G."/>
            <person name="Rosales S.M."/>
            <person name="Mcminds R."/>
            <person name="Shaver E.C."/>
            <person name="Shantz A."/>
            <person name="Peters E.C."/>
            <person name="Burkepile D.E."/>
            <person name="Silliman B.R."/>
            <person name="Vega Thurber R.L."/>
        </authorList>
    </citation>
    <scope>NUCLEOTIDE SEQUENCE [LARGE SCALE GENOMIC DNA]</scope>
    <source>
        <strain evidence="3">a_cerv_44</strain>
    </source>
</reference>
<feature type="domain" description="Malic enzyme NAD-binding" evidence="1">
    <location>
        <begin position="2"/>
        <end position="58"/>
    </location>
</feature>
<dbReference type="OrthoDB" id="3314528at2"/>
<dbReference type="Pfam" id="PF03949">
    <property type="entry name" value="Malic_M"/>
    <property type="match status" value="1"/>
</dbReference>
<dbReference type="Proteomes" id="UP000279470">
    <property type="component" value="Unassembled WGS sequence"/>
</dbReference>
<evidence type="ECO:0000313" key="3">
    <source>
        <dbReference type="Proteomes" id="UP000279470"/>
    </source>
</evidence>
<proteinExistence type="predicted"/>
<dbReference type="InterPro" id="IPR036291">
    <property type="entry name" value="NAD(P)-bd_dom_sf"/>
</dbReference>
<sequence length="93" mass="10719">MAIYATEAKFVTDKMFLIAAQTLAQQLNAEEYNKGTLLPSTSRILEIALEISVSVAKVIFDDGLARVERPDYDSHILQFIEKRMYHPFYKDYL</sequence>
<protein>
    <recommendedName>
        <fullName evidence="1">Malic enzyme NAD-binding domain-containing protein</fullName>
    </recommendedName>
</protein>
<dbReference type="GO" id="GO:0004473">
    <property type="term" value="F:malate dehydrogenase (decarboxylating) (NADP+) activity"/>
    <property type="evidence" value="ECO:0007669"/>
    <property type="project" value="TreeGrafter"/>
</dbReference>
<dbReference type="SUPFAM" id="SSF51735">
    <property type="entry name" value="NAD(P)-binding Rossmann-fold domains"/>
    <property type="match status" value="1"/>
</dbReference>
<dbReference type="EMBL" id="RXFM01000102">
    <property type="protein sequence ID" value="RST62572.1"/>
    <property type="molecule type" value="Genomic_DNA"/>
</dbReference>